<organism evidence="3 4">
    <name type="scientific">Hungatella hathewayi</name>
    <dbReference type="NCBI Taxonomy" id="154046"/>
    <lineage>
        <taxon>Bacteria</taxon>
        <taxon>Bacillati</taxon>
        <taxon>Bacillota</taxon>
        <taxon>Clostridia</taxon>
        <taxon>Lachnospirales</taxon>
        <taxon>Lachnospiraceae</taxon>
        <taxon>Hungatella</taxon>
    </lineage>
</organism>
<feature type="transmembrane region" description="Helical" evidence="1">
    <location>
        <begin position="464"/>
        <end position="481"/>
    </location>
</feature>
<name>A0AA37JI69_9FIRM</name>
<dbReference type="NCBIfam" id="TIGR02675">
    <property type="entry name" value="tape_meas_nterm"/>
    <property type="match status" value="1"/>
</dbReference>
<comment type="caution">
    <text evidence="3">The sequence shown here is derived from an EMBL/GenBank/DDBJ whole genome shotgun (WGS) entry which is preliminary data.</text>
</comment>
<keyword evidence="1" id="KW-0812">Transmembrane</keyword>
<dbReference type="AlphaFoldDB" id="A0AA37JI69"/>
<dbReference type="Proteomes" id="UP001055091">
    <property type="component" value="Unassembled WGS sequence"/>
</dbReference>
<evidence type="ECO:0000313" key="4">
    <source>
        <dbReference type="Proteomes" id="UP001055091"/>
    </source>
</evidence>
<reference evidence="3" key="1">
    <citation type="submission" date="2022-01" db="EMBL/GenBank/DDBJ databases">
        <title>Novel bile acid biosynthetic pathways are enriched in the microbiome of centenarians.</title>
        <authorList>
            <person name="Sato Y."/>
            <person name="Atarashi K."/>
            <person name="Plichta R.D."/>
            <person name="Arai Y."/>
            <person name="Sasajima S."/>
            <person name="Kearney M.S."/>
            <person name="Suda W."/>
            <person name="Takeshita K."/>
            <person name="Sasaki T."/>
            <person name="Okamoto S."/>
            <person name="Skelly N.A."/>
            <person name="Okamura Y."/>
            <person name="Vlamakis H."/>
            <person name="Li Y."/>
            <person name="Tanoue T."/>
            <person name="Takei H."/>
            <person name="Nittono H."/>
            <person name="Narushima S."/>
            <person name="Irie J."/>
            <person name="Itoh H."/>
            <person name="Moriya K."/>
            <person name="Sugiura Y."/>
            <person name="Suematsu M."/>
            <person name="Moritoki N."/>
            <person name="Shibata S."/>
            <person name="Littman R.D."/>
            <person name="Fischbach A.M."/>
            <person name="Uwamino Y."/>
            <person name="Inoue T."/>
            <person name="Honda A."/>
            <person name="Hattori M."/>
            <person name="Murai T."/>
            <person name="Xavier J.R."/>
            <person name="Hirose N."/>
            <person name="Honda K."/>
        </authorList>
    </citation>
    <scope>NUCLEOTIDE SEQUENCE</scope>
    <source>
        <strain evidence="3">CE91-St55</strain>
    </source>
</reference>
<feature type="transmembrane region" description="Helical" evidence="1">
    <location>
        <begin position="387"/>
        <end position="408"/>
    </location>
</feature>
<sequence length="660" mass="69878">MPTLSAMFRLMDGYSTTLNKFIGKVDAASTKTLGASKNTDKLNDSMDRTGRVAEAASSGVAKFVGTVASLAAVKKVMDFTDTYTNTNARLAMITKSLEEQKALQEDIFAAANRARGQYDDMANAVAKMKMLAGDAFGSNQEAIGFTELLQKSLKVSGAGTSEQQSAFLQLTQAMASGKLQGDEFRSIMENAPMVANAIAKYLDVSKGELKELSSDGAITAEIIKNAMFDSADDINEKFKTMPQTFGDVWNRIKNAGTQAFGGVFQKINNILNSDAGQRSINNLIGAIYLAGEAMEGFIDFCVTAWPMVSPFIWAAAAAVGAYALALGVSNGLALISAIRTGAQAVGVGLYALALWATTGATWGAVTAELGLTEAQLGANAAMYACPIVWIVGLILVLIAVFYAAVAAVNHFSGSTISATGIIGAVIGGWAAAVINYFIMMYNIIAEVVNFFANVWNDPIAAVKILFYDLASTVIGYVAEMARSIETIINRIPGVNVQISAGLDNFKAGLEKAASEAKDAAGWKEIVQKKDFLNGADFANRGYDIGAGLADSISNPFAGFAPKDKEGIDYSQFATAGNPATVKGIGKGGAVKVENEEDIEWMRRLAERDYIARIAQNTLAPNIKVEFSGPITKEADTDNIMSHVSEQLKEMIATAPEGVPA</sequence>
<evidence type="ECO:0000313" key="3">
    <source>
        <dbReference type="EMBL" id="GKH02045.1"/>
    </source>
</evidence>
<protein>
    <recommendedName>
        <fullName evidence="2">Tape measure protein N-terminal domain-containing protein</fullName>
    </recommendedName>
</protein>
<keyword evidence="1" id="KW-1133">Transmembrane helix</keyword>
<evidence type="ECO:0000256" key="1">
    <source>
        <dbReference type="SAM" id="Phobius"/>
    </source>
</evidence>
<accession>A0AA37JI69</accession>
<feature type="transmembrane region" description="Helical" evidence="1">
    <location>
        <begin position="347"/>
        <end position="367"/>
    </location>
</feature>
<gene>
    <name evidence="3" type="ORF">CE91St55_40260</name>
</gene>
<dbReference type="Pfam" id="PF20155">
    <property type="entry name" value="TMP_3"/>
    <property type="match status" value="1"/>
</dbReference>
<dbReference type="InterPro" id="IPR013491">
    <property type="entry name" value="Tape_meas_N"/>
</dbReference>
<dbReference type="RefSeq" id="WP_244052735.1">
    <property type="nucleotide sequence ID" value="NZ_BQNJ01000001.1"/>
</dbReference>
<keyword evidence="1" id="KW-0472">Membrane</keyword>
<feature type="transmembrane region" description="Helical" evidence="1">
    <location>
        <begin position="311"/>
        <end position="335"/>
    </location>
</feature>
<feature type="domain" description="Tape measure protein N-terminal" evidence="2">
    <location>
        <begin position="75"/>
        <end position="262"/>
    </location>
</feature>
<dbReference type="EMBL" id="BQNJ01000001">
    <property type="protein sequence ID" value="GKH02045.1"/>
    <property type="molecule type" value="Genomic_DNA"/>
</dbReference>
<proteinExistence type="predicted"/>
<feature type="transmembrane region" description="Helical" evidence="1">
    <location>
        <begin position="420"/>
        <end position="444"/>
    </location>
</feature>
<evidence type="ECO:0000259" key="2">
    <source>
        <dbReference type="Pfam" id="PF20155"/>
    </source>
</evidence>